<evidence type="ECO:0000256" key="1">
    <source>
        <dbReference type="ARBA" id="ARBA00004141"/>
    </source>
</evidence>
<feature type="transmembrane region" description="Helical" evidence="5">
    <location>
        <begin position="177"/>
        <end position="201"/>
    </location>
</feature>
<evidence type="ECO:0000256" key="3">
    <source>
        <dbReference type="ARBA" id="ARBA00022989"/>
    </source>
</evidence>
<keyword evidence="3 5" id="KW-1133">Transmembrane helix</keyword>
<dbReference type="InterPro" id="IPR019372">
    <property type="entry name" value="LHFPL"/>
</dbReference>
<dbReference type="KEGG" id="bbis:104995015"/>
<feature type="transmembrane region" description="Helical" evidence="5">
    <location>
        <begin position="99"/>
        <end position="120"/>
    </location>
</feature>
<dbReference type="CTD" id="222662"/>
<keyword evidence="6" id="KW-1185">Reference proteome</keyword>
<feature type="transmembrane region" description="Helical" evidence="5">
    <location>
        <begin position="126"/>
        <end position="149"/>
    </location>
</feature>
<dbReference type="Proteomes" id="UP000515208">
    <property type="component" value="Unplaced"/>
</dbReference>
<name>A0A6P3I5B5_BISBB</name>
<evidence type="ECO:0000256" key="2">
    <source>
        <dbReference type="ARBA" id="ARBA00022692"/>
    </source>
</evidence>
<keyword evidence="2 5" id="KW-0812">Transmembrane</keyword>
<keyword evidence="4 5" id="KW-0472">Membrane</keyword>
<protein>
    <submittedName>
        <fullName evidence="7">Tetraspan membrane protein of hair cell stereocilia</fullName>
    </submittedName>
</protein>
<dbReference type="OrthoDB" id="5873721at2759"/>
<dbReference type="PANTHER" id="PTHR12489:SF18">
    <property type="entry name" value="LHFPL TETRASPAN SUBFAMILY MEMBER 5 PROTEIN"/>
    <property type="match status" value="1"/>
</dbReference>
<feature type="transmembrane region" description="Helical" evidence="5">
    <location>
        <begin position="27"/>
        <end position="49"/>
    </location>
</feature>
<dbReference type="GO" id="GO:0050974">
    <property type="term" value="P:detection of mechanical stimulus involved in sensory perception"/>
    <property type="evidence" value="ECO:0007669"/>
    <property type="project" value="TreeGrafter"/>
</dbReference>
<evidence type="ECO:0000313" key="6">
    <source>
        <dbReference type="Proteomes" id="UP000515208"/>
    </source>
</evidence>
<dbReference type="GO" id="GO:0007605">
    <property type="term" value="P:sensory perception of sound"/>
    <property type="evidence" value="ECO:0007669"/>
    <property type="project" value="TreeGrafter"/>
</dbReference>
<evidence type="ECO:0000256" key="5">
    <source>
        <dbReference type="SAM" id="Phobius"/>
    </source>
</evidence>
<gene>
    <name evidence="7" type="primary">LHFPL5</name>
</gene>
<accession>A0A6P3I5B5</accession>
<dbReference type="PANTHER" id="PTHR12489">
    <property type="entry name" value="LIPOMA HMGIC FUSION PARTNER-LIKE PROTEIN"/>
    <property type="match status" value="1"/>
</dbReference>
<comment type="subcellular location">
    <subcellularLocation>
        <location evidence="1">Membrane</location>
        <topology evidence="1">Multi-pass membrane protein</topology>
    </subcellularLocation>
</comment>
<dbReference type="Pfam" id="PF10242">
    <property type="entry name" value="L_HMGIC_fpl"/>
    <property type="match status" value="1"/>
</dbReference>
<organism evidence="6 7">
    <name type="scientific">Bison bison bison</name>
    <name type="common">North American plains bison</name>
    <dbReference type="NCBI Taxonomy" id="43346"/>
    <lineage>
        <taxon>Eukaryota</taxon>
        <taxon>Metazoa</taxon>
        <taxon>Chordata</taxon>
        <taxon>Craniata</taxon>
        <taxon>Vertebrata</taxon>
        <taxon>Euteleostomi</taxon>
        <taxon>Mammalia</taxon>
        <taxon>Eutheria</taxon>
        <taxon>Laurasiatheria</taxon>
        <taxon>Artiodactyla</taxon>
        <taxon>Ruminantia</taxon>
        <taxon>Pecora</taxon>
        <taxon>Bovidae</taxon>
        <taxon>Bovinae</taxon>
        <taxon>Bison</taxon>
    </lineage>
</organism>
<sequence length="368" mass="40670">MVKLLPAQEAAKIYHTNYVRNSRAVGVMWGTLTICFSVLVMALFIQPYWIGDSVNTPQAGYFGLFSYCVGNVLSSELICKGGPLDFSSIPSRAFKTAMFFVALAMFLIIGSIICFSLFFVCNTATVYKICAWMQLAAATGLMIGCLVYPDGWDSSEVRRMCGEQTGKYTLGHCTIRWAFMLAILSIGDALILSFLAFVLGYRQDKLLPDDYKADGKEPKGQWRVAGWHVVRQGQTYVAEAACDRRVSSSPCTLRVSGERALVQPGELGVAFPWKAALRLGLAITGESAGGERSNGEQRDELLWKEERQRKSEAAGALGLRLQQTCEAWCVAEVLLEEVTVSPTIEPPQTTHKLEHNYTREVLAPLQTF</sequence>
<reference evidence="7" key="1">
    <citation type="submission" date="2025-08" db="UniProtKB">
        <authorList>
            <consortium name="RefSeq"/>
        </authorList>
    </citation>
    <scope>IDENTIFICATION</scope>
    <source>
        <tissue evidence="7">Blood</tissue>
    </source>
</reference>
<dbReference type="AlphaFoldDB" id="A0A6P3I5B5"/>
<dbReference type="RefSeq" id="XP_010847034.1">
    <property type="nucleotide sequence ID" value="XM_010848732.1"/>
</dbReference>
<proteinExistence type="predicted"/>
<evidence type="ECO:0000313" key="7">
    <source>
        <dbReference type="RefSeq" id="XP_010847034.1"/>
    </source>
</evidence>
<dbReference type="GO" id="GO:0005886">
    <property type="term" value="C:plasma membrane"/>
    <property type="evidence" value="ECO:0007669"/>
    <property type="project" value="TreeGrafter"/>
</dbReference>
<evidence type="ECO:0000256" key="4">
    <source>
        <dbReference type="ARBA" id="ARBA00023136"/>
    </source>
</evidence>
<dbReference type="GeneID" id="104995015"/>